<gene>
    <name evidence="27" type="primary">TNS1</name>
</gene>
<dbReference type="Gene3D" id="3.90.190.10">
    <property type="entry name" value="Protein tyrosine phosphatase superfamily"/>
    <property type="match status" value="1"/>
</dbReference>
<dbReference type="Gene3D" id="2.30.29.30">
    <property type="entry name" value="Pleckstrin-homology domain (PH domain)/Phosphotyrosine-binding domain (PTB)"/>
    <property type="match status" value="1"/>
</dbReference>
<comment type="similarity">
    <text evidence="4">Belongs to the PTEN phosphatase protein family.</text>
</comment>
<dbReference type="InterPro" id="IPR011993">
    <property type="entry name" value="PH-like_dom_sf"/>
</dbReference>
<feature type="compositionally biased region" description="Polar residues" evidence="21">
    <location>
        <begin position="529"/>
        <end position="542"/>
    </location>
</feature>
<evidence type="ECO:0000259" key="25">
    <source>
        <dbReference type="PROSITE" id="PS51182"/>
    </source>
</evidence>
<keyword evidence="12" id="KW-0965">Cell junction</keyword>
<evidence type="ECO:0000256" key="10">
    <source>
        <dbReference type="ARBA" id="ARBA00022833"/>
    </source>
</evidence>
<dbReference type="FunFam" id="3.90.190.10:FF:000010">
    <property type="entry name" value="tensin-1 isoform X2"/>
    <property type="match status" value="1"/>
</dbReference>
<feature type="compositionally biased region" description="Low complexity" evidence="21">
    <location>
        <begin position="861"/>
        <end position="877"/>
    </location>
</feature>
<dbReference type="SMART" id="SM00462">
    <property type="entry name" value="PTB"/>
    <property type="match status" value="1"/>
</dbReference>
<dbReference type="InterPro" id="IPR006020">
    <property type="entry name" value="PTB/PI_dom"/>
</dbReference>
<dbReference type="InterPro" id="IPR051484">
    <property type="entry name" value="Tensin_PTEN_phosphatase"/>
</dbReference>
<dbReference type="GO" id="GO:0005856">
    <property type="term" value="C:cytoskeleton"/>
    <property type="evidence" value="ECO:0007669"/>
    <property type="project" value="UniProtKB-SubCell"/>
</dbReference>
<organism evidence="26 27">
    <name type="scientific">Tursiops truncatus</name>
    <name type="common">Atlantic bottle-nosed dolphin</name>
    <name type="synonym">Delphinus truncatus</name>
    <dbReference type="NCBI Taxonomy" id="9739"/>
    <lineage>
        <taxon>Eukaryota</taxon>
        <taxon>Metazoa</taxon>
        <taxon>Chordata</taxon>
        <taxon>Craniata</taxon>
        <taxon>Vertebrata</taxon>
        <taxon>Euteleostomi</taxon>
        <taxon>Mammalia</taxon>
        <taxon>Eutheria</taxon>
        <taxon>Laurasiatheria</taxon>
        <taxon>Artiodactyla</taxon>
        <taxon>Whippomorpha</taxon>
        <taxon>Cetacea</taxon>
        <taxon>Odontoceti</taxon>
        <taxon>Delphinidae</taxon>
        <taxon>Tursiops</taxon>
    </lineage>
</organism>
<evidence type="ECO:0000313" key="26">
    <source>
        <dbReference type="Proteomes" id="UP000245320"/>
    </source>
</evidence>
<dbReference type="InterPro" id="IPR033929">
    <property type="entry name" value="Tensin_PTB"/>
</dbReference>
<keyword evidence="26" id="KW-1185">Reference proteome</keyword>
<feature type="compositionally biased region" description="Basic and acidic residues" evidence="21">
    <location>
        <begin position="1130"/>
        <end position="1148"/>
    </location>
</feature>
<comment type="function">
    <text evidence="17">May act as a protein phosphatase and/or a lipid phosphatase. Involved in fibrillar adhesion formation. Essential for myofibroblast differentiation and myofibroblast-mediated extracellular matrix deposition. Enhances RHOA activation in the presence of DLC1. Plays a role in cell polarization and migration. May be involved in cartilage development and in linking signal transduction pathways to the cytoskeleton.</text>
</comment>
<feature type="compositionally biased region" description="Polar residues" evidence="21">
    <location>
        <begin position="1311"/>
        <end position="1324"/>
    </location>
</feature>
<evidence type="ECO:0000259" key="22">
    <source>
        <dbReference type="PROSITE" id="PS50001"/>
    </source>
</evidence>
<feature type="compositionally biased region" description="Polar residues" evidence="21">
    <location>
        <begin position="943"/>
        <end position="952"/>
    </location>
</feature>
<feature type="domain" description="Phorbol-ester/DAG-type" evidence="23">
    <location>
        <begin position="24"/>
        <end position="71"/>
    </location>
</feature>
<evidence type="ECO:0000256" key="18">
    <source>
        <dbReference type="ARBA" id="ARBA00064908"/>
    </source>
</evidence>
<dbReference type="InterPro" id="IPR014020">
    <property type="entry name" value="Tensin_C2-dom"/>
</dbReference>
<dbReference type="SUPFAM" id="SSF57889">
    <property type="entry name" value="Cysteine-rich domain"/>
    <property type="match status" value="1"/>
</dbReference>
<feature type="compositionally biased region" description="Pro residues" evidence="21">
    <location>
        <begin position="802"/>
        <end position="815"/>
    </location>
</feature>
<dbReference type="SUPFAM" id="SSF50729">
    <property type="entry name" value="PH domain-like"/>
    <property type="match status" value="1"/>
</dbReference>
<evidence type="ECO:0000259" key="24">
    <source>
        <dbReference type="PROSITE" id="PS51181"/>
    </source>
</evidence>
<dbReference type="InterPro" id="IPR000980">
    <property type="entry name" value="SH2"/>
</dbReference>
<dbReference type="CDD" id="cd01213">
    <property type="entry name" value="PTB_tensin"/>
    <property type="match status" value="1"/>
</dbReference>
<dbReference type="GO" id="GO:0005925">
    <property type="term" value="C:focal adhesion"/>
    <property type="evidence" value="ECO:0007669"/>
    <property type="project" value="UniProtKB-SubCell"/>
</dbReference>
<dbReference type="InterPro" id="IPR035012">
    <property type="entry name" value="Tensin-like_SH2"/>
</dbReference>
<evidence type="ECO:0000256" key="8">
    <source>
        <dbReference type="ARBA" id="ARBA00022771"/>
    </source>
</evidence>
<dbReference type="Pfam" id="PF00130">
    <property type="entry name" value="C1_1"/>
    <property type="match status" value="1"/>
</dbReference>
<keyword evidence="7" id="KW-0479">Metal-binding</keyword>
<keyword evidence="14" id="KW-0325">Glycoprotein</keyword>
<dbReference type="Gene3D" id="3.30.60.20">
    <property type="match status" value="1"/>
</dbReference>
<feature type="domain" description="C2 tensin-type" evidence="25">
    <location>
        <begin position="310"/>
        <end position="436"/>
    </location>
</feature>
<dbReference type="PANTHER" id="PTHR45734">
    <property type="entry name" value="TENSIN"/>
    <property type="match status" value="1"/>
</dbReference>
<keyword evidence="6" id="KW-0597">Phosphoprotein</keyword>
<dbReference type="SMART" id="SM00109">
    <property type="entry name" value="C1"/>
    <property type="match status" value="1"/>
</dbReference>
<dbReference type="PROSITE" id="PS00479">
    <property type="entry name" value="ZF_DAG_PE_1"/>
    <property type="match status" value="1"/>
</dbReference>
<dbReference type="Pfam" id="PF10409">
    <property type="entry name" value="PTEN_C2"/>
    <property type="match status" value="1"/>
</dbReference>
<evidence type="ECO:0000256" key="12">
    <source>
        <dbReference type="ARBA" id="ARBA00022949"/>
    </source>
</evidence>
<dbReference type="GO" id="GO:0008270">
    <property type="term" value="F:zinc ion binding"/>
    <property type="evidence" value="ECO:0007669"/>
    <property type="project" value="UniProtKB-KW"/>
</dbReference>
<feature type="region of interest" description="Disordered" evidence="21">
    <location>
        <begin position="847"/>
        <end position="992"/>
    </location>
</feature>
<feature type="compositionally biased region" description="Polar residues" evidence="21">
    <location>
        <begin position="114"/>
        <end position="127"/>
    </location>
</feature>
<keyword evidence="13 20" id="KW-0727">SH2 domain</keyword>
<dbReference type="Proteomes" id="UP000245320">
    <property type="component" value="Chromosome 7"/>
</dbReference>
<evidence type="ECO:0000256" key="1">
    <source>
        <dbReference type="ARBA" id="ARBA00004241"/>
    </source>
</evidence>
<dbReference type="FunFam" id="3.30.505.10:FF:000002">
    <property type="entry name" value="Tensin 1"/>
    <property type="match status" value="1"/>
</dbReference>
<keyword evidence="5" id="KW-0963">Cytoplasm</keyword>
<name>A0A6J3RMU5_TURTR</name>
<keyword evidence="9" id="KW-0378">Hydrolase</keyword>
<dbReference type="Gene3D" id="2.60.40.1110">
    <property type="match status" value="1"/>
</dbReference>
<feature type="compositionally biased region" description="Low complexity" evidence="21">
    <location>
        <begin position="1149"/>
        <end position="1164"/>
    </location>
</feature>
<dbReference type="InterPro" id="IPR029023">
    <property type="entry name" value="Tensin_phosphatase"/>
</dbReference>
<dbReference type="InterPro" id="IPR003595">
    <property type="entry name" value="Tyr_Pase_cat"/>
</dbReference>
<dbReference type="PROSITE" id="PS51181">
    <property type="entry name" value="PPASE_TENSIN"/>
    <property type="match status" value="1"/>
</dbReference>
<evidence type="ECO:0000256" key="7">
    <source>
        <dbReference type="ARBA" id="ARBA00022723"/>
    </source>
</evidence>
<feature type="region of interest" description="Disordered" evidence="21">
    <location>
        <begin position="695"/>
        <end position="817"/>
    </location>
</feature>
<feature type="compositionally biased region" description="Polar residues" evidence="21">
    <location>
        <begin position="1422"/>
        <end position="1436"/>
    </location>
</feature>
<comment type="subcellular location">
    <subcellularLocation>
        <location evidence="3">Cell junction</location>
        <location evidence="3">Focal adhesion</location>
    </subcellularLocation>
    <subcellularLocation>
        <location evidence="1">Cell surface</location>
    </subcellularLocation>
    <subcellularLocation>
        <location evidence="2">Cytoplasm</location>
        <location evidence="2">Cytoskeleton</location>
    </subcellularLocation>
</comment>
<feature type="compositionally biased region" description="Low complexity" evidence="21">
    <location>
        <begin position="1531"/>
        <end position="1543"/>
    </location>
</feature>
<dbReference type="Pfam" id="PF08416">
    <property type="entry name" value="PTB"/>
    <property type="match status" value="1"/>
</dbReference>
<dbReference type="SUPFAM" id="SSF49562">
    <property type="entry name" value="C2 domain (Calcium/lipid-binding domain, CaLB)"/>
    <property type="match status" value="1"/>
</dbReference>
<dbReference type="InParanoid" id="A0A6J3RMU5"/>
<dbReference type="CTD" id="7145"/>
<keyword evidence="15" id="KW-0009">Actin-binding</keyword>
<feature type="compositionally biased region" description="Polar residues" evidence="21">
    <location>
        <begin position="1394"/>
        <end position="1411"/>
    </location>
</feature>
<evidence type="ECO:0000256" key="5">
    <source>
        <dbReference type="ARBA" id="ARBA00022490"/>
    </source>
</evidence>
<dbReference type="OrthoDB" id="6273691at2759"/>
<dbReference type="RefSeq" id="XP_033715669.1">
    <property type="nucleotide sequence ID" value="XM_033859778.1"/>
</dbReference>
<dbReference type="SMART" id="SM01326">
    <property type="entry name" value="PTEN_C2"/>
    <property type="match status" value="1"/>
</dbReference>
<sequence length="1903" mass="203834">MAGLVVVRNFRVYMKPEDLEAPKTHHFKVKTFKKVKPCGICRQVITREGCTCKVCSFSCHRKCQAKVAAPCVPPSSHELVPVNTETAPKNVVDTGEGAFRGGNTRKSLEEDSSTRVTPSVQPDPQPIRNMSVSRAAEDSCELDLVYVTERIIAVSFPSTANEENFRSNLREVAQMLKSKHGGNYLLFNLSERRPDITKLHAKVLEFGWPDLHTPALEKICSVCKAMDTWLNADPHNVVVLHNKGNRGRIGVVIAAYMHYSNISASADQALDRFAMKRFYEDKIVPIGQPSQRRYVHYFSGLLSGSIKMNNKPLFLHHVIMHGIPNFESKGGCRPFLRIYQAMQPVYTSGIYNVQGDSQTSICITIEPGLLLKGDILLKCYHKKFRSPARDVIFRVQFHTCAIHDLGVVFGKEDLDDAFKDDRFPEYGKVEFVFSYGPEKIQGMEHLENGPSVSVDYNTSDPLIRWDSYDNFNGHQDDGMEEVVGHTQGPLDGSLYAKVKKKDSLHGSTGAVNATRPALSATPNHVEHTLSVSSDSGNSTASTKTDKTDEPAPGPSSAPASLSPEEKRELDRLLSGFGLEREKQGTMYHTQHLRSRLAGGPAAPSSGRHVVPAQVHVNGRALASERETDILDDELPNQDGHSVGSMGTLSSLDGVTNTSEGGYPEALSPLTNGLDKPYPVEPIVNGGGYPYESASRAVPAQAGHPAPMRPSYSAQESLAGYQREGPHPAWPQSMTTSHYGHDPSGMFRSQSFPETKPQLPPAPARGGSSREAVQRGLNSWQPQPPPRQQERAHLESLGLSRPSPQPLAEPPMPGLPEFPRAASQQEIEQSIEALNMLMLDLEPATAAAPLHKSQSVPGAWPGASPLSSQPLSGSSAQSHPLTQSRSGYIPSGHSLGTPEPAPRASLESVPPGRPYSPYDYQPCLTGPNQSYRPKSPAASSSSAFLPNTQSSPGPQLPPVSLPGLTTQPQLPPKEVTSDPSRTPEEEPLNLEGLVAHRVAAYNARLQGTGQSVGSGHPPLHRLRSSSLSGGLPDPLPSGAPGKQSDTQPRHLELRNPDFWKLEGWKEELGVQAREKQPAEPPAPLRRRAASDGQYENQSPEPASPRSPGVRSPVQCVSPELALTIALNPGGRPKEPHLHSYKEAFEEMERTSPTSPPSSGVRSPPGLAKTPLSALGLKPHNPASILLHPTGEPRSYVESVVRTAVAGPRTQDPEPKSFSAPVAQAYGRETPLRNGTLGGSFVSPSPLSTSSPILSADSTSVGSFPSGESSDQGPRTPTQPLLDSGFRSGSLGQPSPSAQRSYQSSSPLPTAGSIYSSPDYSLQPFSSLESQARSQFGVAGVQMVPGSPQARHRTVGTNTPSSPGFVRRAVNPAMAAPSSPSLTHRQVMGPPGTGFHGNTVSSPQSSAATTPGSPSLGRHPGAHQVSSLHGNVATTPGSPSLGRHPGAHQGNLASSLHGNAVASPGSPSLGRHLGGSGSVVSGSPSLDQQVAYGGYSTPEDRRPTLSRQSSASGYQAPSTPSFPVSPAYYPGLSNPAASPSPDSAAFRQGSPTPALPEKRRMSMGDRAGSLPNYATVNGKVSSSPVASGMSSPSGGSAVSFSHTLPDFSKYSMPDNSPETRAKVKFVQDTSKYWYKPEISREQAIALLKDQEPGAFIIRDSHSFRGAYGLAMKVSSPPPTIMQQNKKGDMTHELVRHFLIETSPRGVKLKGCPNEPNFGSLSALVYQHSIIPLALPCKLVIPNRDPTDESKDSSGPANSTTDLLKQGAACNVLFINSVDMESLTGPQAISKATSETLATDPTPAATIVHFKVSAQGITLTDNQRKLFFRRHYPLNTITFCDLDPQERKWMKTEGGSPAKLFGFVARKQGSTTDNACHLFAELDPNQPASAIVNFVSKVMLSAGQKR</sequence>
<dbReference type="Pfam" id="PF00017">
    <property type="entry name" value="SH2"/>
    <property type="match status" value="1"/>
</dbReference>
<evidence type="ECO:0000256" key="13">
    <source>
        <dbReference type="ARBA" id="ARBA00022999"/>
    </source>
</evidence>
<evidence type="ECO:0000256" key="4">
    <source>
        <dbReference type="ARBA" id="ARBA00007881"/>
    </source>
</evidence>
<feature type="region of interest" description="Disordered" evidence="21">
    <location>
        <begin position="90"/>
        <end position="127"/>
    </location>
</feature>
<dbReference type="PROSITE" id="PS51182">
    <property type="entry name" value="C2_TENSIN"/>
    <property type="match status" value="1"/>
</dbReference>
<evidence type="ECO:0000256" key="19">
    <source>
        <dbReference type="ARBA" id="ARBA00074001"/>
    </source>
</evidence>
<keyword evidence="8" id="KW-0863">Zinc-finger</keyword>
<dbReference type="GO" id="GO:0003779">
    <property type="term" value="F:actin binding"/>
    <property type="evidence" value="ECO:0007669"/>
    <property type="project" value="UniProtKB-KW"/>
</dbReference>
<feature type="compositionally biased region" description="Low complexity" evidence="21">
    <location>
        <begin position="1241"/>
        <end position="1253"/>
    </location>
</feature>
<evidence type="ECO:0000256" key="20">
    <source>
        <dbReference type="PROSITE-ProRule" id="PRU00191"/>
    </source>
</evidence>
<accession>A0A6J3RMU5</accession>
<proteinExistence type="inferred from homology"/>
<dbReference type="GO" id="GO:0009986">
    <property type="term" value="C:cell surface"/>
    <property type="evidence" value="ECO:0007669"/>
    <property type="project" value="UniProtKB-SubCell"/>
</dbReference>
<feature type="compositionally biased region" description="Polar residues" evidence="21">
    <location>
        <begin position="1254"/>
        <end position="1279"/>
    </location>
</feature>
<dbReference type="InterPro" id="IPR029021">
    <property type="entry name" value="Prot-tyrosine_phosphatase-like"/>
</dbReference>
<evidence type="ECO:0000256" key="11">
    <source>
        <dbReference type="ARBA" id="ARBA00022912"/>
    </source>
</evidence>
<keyword evidence="10" id="KW-0862">Zinc</keyword>
<evidence type="ECO:0000256" key="14">
    <source>
        <dbReference type="ARBA" id="ARBA00023180"/>
    </source>
</evidence>
<dbReference type="SUPFAM" id="SSF52799">
    <property type="entry name" value="(Phosphotyrosine protein) phosphatases II"/>
    <property type="match status" value="1"/>
</dbReference>
<dbReference type="PROSITE" id="PS50001">
    <property type="entry name" value="SH2"/>
    <property type="match status" value="1"/>
</dbReference>
<feature type="compositionally biased region" description="Polar residues" evidence="21">
    <location>
        <begin position="644"/>
        <end position="659"/>
    </location>
</feature>
<dbReference type="CDD" id="cd20888">
    <property type="entry name" value="C1_TNS1_v"/>
    <property type="match status" value="1"/>
</dbReference>
<dbReference type="GO" id="GO:0010761">
    <property type="term" value="P:fibroblast migration"/>
    <property type="evidence" value="ECO:0007669"/>
    <property type="project" value="TreeGrafter"/>
</dbReference>
<evidence type="ECO:0000256" key="16">
    <source>
        <dbReference type="ARBA" id="ARBA00023212"/>
    </source>
</evidence>
<feature type="domain" description="SH2" evidence="22">
    <location>
        <begin position="1631"/>
        <end position="1740"/>
    </location>
</feature>
<feature type="compositionally biased region" description="Polar residues" evidence="21">
    <location>
        <begin position="1503"/>
        <end position="1520"/>
    </location>
</feature>
<dbReference type="InterPro" id="IPR013625">
    <property type="entry name" value="PTB"/>
</dbReference>
<dbReference type="SUPFAM" id="SSF55550">
    <property type="entry name" value="SH2 domain"/>
    <property type="match status" value="1"/>
</dbReference>
<evidence type="ECO:0000256" key="6">
    <source>
        <dbReference type="ARBA" id="ARBA00022553"/>
    </source>
</evidence>
<feature type="region of interest" description="Disordered" evidence="21">
    <location>
        <begin position="1004"/>
        <end position="1324"/>
    </location>
</feature>
<feature type="domain" description="Phosphatase tensin-type" evidence="24">
    <location>
        <begin position="133"/>
        <end position="305"/>
    </location>
</feature>
<dbReference type="FunFam" id="3.30.60.20:FF:000065">
    <property type="entry name" value="Tensin 1"/>
    <property type="match status" value="1"/>
</dbReference>
<dbReference type="FunFam" id="2.60.40.1110:FF:000002">
    <property type="entry name" value="tensin-1 isoform X2"/>
    <property type="match status" value="1"/>
</dbReference>
<keyword evidence="11" id="KW-0904">Protein phosphatase</keyword>
<feature type="compositionally biased region" description="Basic and acidic residues" evidence="21">
    <location>
        <begin position="1046"/>
        <end position="1076"/>
    </location>
</feature>
<comment type="subunit">
    <text evidence="18">Binds to actin filaments and interacts with phosphotyrosine-containing proteins. Interacts with STARD8. Interacts with protein phosphatase PPP1CA. Interacts (via N-terminus) with Rho GTPase-activating protein DLC1; the interaction is decreased by phosphorylation of TNS1. Interacts with tyrosine-phosphorylated proteins BCAR1/p130Cas and PTK2/FAK; the interactions are increased by phosphorylation of TNS1.</text>
</comment>
<dbReference type="CDD" id="cd14560">
    <property type="entry name" value="PTP_tensin-1"/>
    <property type="match status" value="1"/>
</dbReference>
<reference evidence="27" key="1">
    <citation type="submission" date="2025-08" db="UniProtKB">
        <authorList>
            <consortium name="RefSeq"/>
        </authorList>
    </citation>
    <scope>IDENTIFICATION</scope>
    <source>
        <tissue evidence="27">Spleen</tissue>
    </source>
</reference>
<feature type="region of interest" description="Disordered" evidence="21">
    <location>
        <begin position="506"/>
        <end position="566"/>
    </location>
</feature>
<evidence type="ECO:0000256" key="3">
    <source>
        <dbReference type="ARBA" id="ARBA00004246"/>
    </source>
</evidence>
<dbReference type="SMART" id="SM00404">
    <property type="entry name" value="PTPc_motif"/>
    <property type="match status" value="1"/>
</dbReference>
<evidence type="ECO:0000256" key="15">
    <source>
        <dbReference type="ARBA" id="ARBA00023203"/>
    </source>
</evidence>
<dbReference type="InterPro" id="IPR036860">
    <property type="entry name" value="SH2_dom_sf"/>
</dbReference>
<feature type="region of interest" description="Disordered" evidence="21">
    <location>
        <begin position="644"/>
        <end position="673"/>
    </location>
</feature>
<feature type="compositionally biased region" description="Low complexity" evidence="21">
    <location>
        <begin position="1291"/>
        <end position="1305"/>
    </location>
</feature>
<dbReference type="FunFam" id="2.30.29.30:FF:000039">
    <property type="entry name" value="Tensin 1"/>
    <property type="match status" value="1"/>
</dbReference>
<evidence type="ECO:0000256" key="17">
    <source>
        <dbReference type="ARBA" id="ARBA00053692"/>
    </source>
</evidence>
<evidence type="ECO:0000259" key="23">
    <source>
        <dbReference type="PROSITE" id="PS50081"/>
    </source>
</evidence>
<dbReference type="PANTHER" id="PTHR45734:SF3">
    <property type="entry name" value="TENSIN-1"/>
    <property type="match status" value="1"/>
</dbReference>
<dbReference type="SMART" id="SM00252">
    <property type="entry name" value="SH2"/>
    <property type="match status" value="1"/>
</dbReference>
<feature type="region of interest" description="Disordered" evidence="21">
    <location>
        <begin position="1344"/>
        <end position="1573"/>
    </location>
</feature>
<dbReference type="GO" id="GO:0004721">
    <property type="term" value="F:phosphoprotein phosphatase activity"/>
    <property type="evidence" value="ECO:0007669"/>
    <property type="project" value="UniProtKB-KW"/>
</dbReference>
<dbReference type="CDD" id="cd09927">
    <property type="entry name" value="SH2_Tensin_like"/>
    <property type="match status" value="1"/>
</dbReference>
<dbReference type="PROSITE" id="PS50081">
    <property type="entry name" value="ZF_DAG_PE_2"/>
    <property type="match status" value="1"/>
</dbReference>
<evidence type="ECO:0000256" key="2">
    <source>
        <dbReference type="ARBA" id="ARBA00004245"/>
    </source>
</evidence>
<dbReference type="InterPro" id="IPR002219">
    <property type="entry name" value="PKC_DAG/PE"/>
</dbReference>
<protein>
    <recommendedName>
        <fullName evidence="19">Tensin-1</fullName>
    </recommendedName>
</protein>
<dbReference type="InterPro" id="IPR035892">
    <property type="entry name" value="C2_domain_sf"/>
</dbReference>
<keyword evidence="16" id="KW-0206">Cytoskeleton</keyword>
<evidence type="ECO:0000256" key="21">
    <source>
        <dbReference type="SAM" id="MobiDB-lite"/>
    </source>
</evidence>
<evidence type="ECO:0000313" key="27">
    <source>
        <dbReference type="RefSeq" id="XP_033715669.1"/>
    </source>
</evidence>
<dbReference type="InterPro" id="IPR046349">
    <property type="entry name" value="C1-like_sf"/>
</dbReference>
<evidence type="ECO:0000256" key="9">
    <source>
        <dbReference type="ARBA" id="ARBA00022801"/>
    </source>
</evidence>
<dbReference type="Gene3D" id="3.30.505.10">
    <property type="entry name" value="SH2 domain"/>
    <property type="match status" value="1"/>
</dbReference>